<feature type="transmembrane region" description="Helical" evidence="1">
    <location>
        <begin position="120"/>
        <end position="145"/>
    </location>
</feature>
<feature type="transmembrane region" description="Helical" evidence="1">
    <location>
        <begin position="338"/>
        <end position="359"/>
    </location>
</feature>
<feature type="transmembrane region" description="Helical" evidence="1">
    <location>
        <begin position="603"/>
        <end position="623"/>
    </location>
</feature>
<dbReference type="AlphaFoldDB" id="A0A6G6WK26"/>
<feature type="transmembrane region" description="Helical" evidence="1">
    <location>
        <begin position="236"/>
        <end position="255"/>
    </location>
</feature>
<dbReference type="Proteomes" id="UP000502996">
    <property type="component" value="Chromosome"/>
</dbReference>
<name>A0A6G6WK26_9ACTN</name>
<feature type="transmembrane region" description="Helical" evidence="1">
    <location>
        <begin position="212"/>
        <end position="230"/>
    </location>
</feature>
<dbReference type="KEGG" id="nano:G5V58_24960"/>
<feature type="transmembrane region" description="Helical" evidence="1">
    <location>
        <begin position="189"/>
        <end position="207"/>
    </location>
</feature>
<evidence type="ECO:0000256" key="1">
    <source>
        <dbReference type="SAM" id="Phobius"/>
    </source>
</evidence>
<sequence>MPTLLLGLGGTCLLVAAVIFLAVAWTWLGVGGRTAALLGLTVLAGAGGQWLARRDLGVAAEALTTVSLGLLVLDVVGADRAGWLGDLAPGHLVAVTGAVVLAACLPLLRLVTPQVVAPLAVAAIAAGLGEIWAPALAVVACAALALARRRVVLPWTSLAVGGLAWLVLGLWALADVGTPTLRSLWLEGHGAWLLVTAALALVLWPLAPARPLAAAVTVTVLTGTVGLPVLDEGPSAIGWAAVGAVALWAVVAAVTPPRWSVVPRVPLVGALLVLLPPVAWLATSAVTNLVTVAAPFAADAGVRLTPGAVELDPLVLSAGVAAVALALRLTLRRVPVWPLLALGAVLTAALYPLPLWVFVLVLGPLGVLVALPSAVLTLLVLLEVVALSAWRCRPALPAAVGAAVWTAGELLGTAYDVRSLAVLVVAGLLAVALRRPVADAVAAGTALVAALGVLAADDLSVALAVHLTVAGALVTLRGHRWAGGLLLAAATWVRLRDLGVTAPEAYTLPTALVLVAVGAHRLWWDPDADTTSTLLPGLVLATVPSLLWALTDPVSPRAVLLGAGCLALVLGGAALRWSAPVAVGALVGLVLVLRELAPYAALWPQWALIGTAGSVLLVAGVTWEARVRDLRRTAAYLGRLR</sequence>
<feature type="transmembrane region" description="Helical" evidence="1">
    <location>
        <begin position="152"/>
        <end position="174"/>
    </location>
</feature>
<feature type="transmembrane region" description="Helical" evidence="1">
    <location>
        <begin position="58"/>
        <end position="76"/>
    </location>
</feature>
<dbReference type="EMBL" id="CP049257">
    <property type="protein sequence ID" value="QIG45562.1"/>
    <property type="molecule type" value="Genomic_DNA"/>
</dbReference>
<reference evidence="2 3" key="1">
    <citation type="submission" date="2020-02" db="EMBL/GenBank/DDBJ databases">
        <title>Full genome sequence of Nocardioides sp. R-3366.</title>
        <authorList>
            <person name="Im W.-T."/>
        </authorList>
    </citation>
    <scope>NUCLEOTIDE SEQUENCE [LARGE SCALE GENOMIC DNA]</scope>
    <source>
        <strain evidence="2 3">R-3366</strain>
    </source>
</reference>
<gene>
    <name evidence="2" type="ORF">G5V58_24960</name>
</gene>
<feature type="transmembrane region" description="Helical" evidence="1">
    <location>
        <begin position="6"/>
        <end position="28"/>
    </location>
</feature>
<protein>
    <recommendedName>
        <fullName evidence="4">DUF2157 domain-containing protein</fullName>
    </recommendedName>
</protein>
<evidence type="ECO:0000313" key="2">
    <source>
        <dbReference type="EMBL" id="QIG45562.1"/>
    </source>
</evidence>
<feature type="transmembrane region" description="Helical" evidence="1">
    <location>
        <begin position="558"/>
        <end position="591"/>
    </location>
</feature>
<feature type="transmembrane region" description="Helical" evidence="1">
    <location>
        <begin position="314"/>
        <end position="331"/>
    </location>
</feature>
<feature type="transmembrane region" description="Helical" evidence="1">
    <location>
        <begin position="88"/>
        <end position="108"/>
    </location>
</feature>
<feature type="transmembrane region" description="Helical" evidence="1">
    <location>
        <begin position="505"/>
        <end position="524"/>
    </location>
</feature>
<evidence type="ECO:0000313" key="3">
    <source>
        <dbReference type="Proteomes" id="UP000502996"/>
    </source>
</evidence>
<feature type="transmembrane region" description="Helical" evidence="1">
    <location>
        <begin position="267"/>
        <end position="294"/>
    </location>
</feature>
<feature type="transmembrane region" description="Helical" evidence="1">
    <location>
        <begin position="365"/>
        <end position="387"/>
    </location>
</feature>
<dbReference type="RefSeq" id="WP_165238268.1">
    <property type="nucleotide sequence ID" value="NZ_CP049257.1"/>
</dbReference>
<proteinExistence type="predicted"/>
<feature type="transmembrane region" description="Helical" evidence="1">
    <location>
        <begin position="530"/>
        <end position="551"/>
    </location>
</feature>
<keyword evidence="1" id="KW-1133">Transmembrane helix</keyword>
<keyword evidence="1" id="KW-0472">Membrane</keyword>
<dbReference type="NCBIfam" id="NF047321">
    <property type="entry name" value="SCO7613_CTERM"/>
    <property type="match status" value="1"/>
</dbReference>
<dbReference type="InterPro" id="IPR058062">
    <property type="entry name" value="SCO7613_C"/>
</dbReference>
<keyword evidence="1" id="KW-0812">Transmembrane</keyword>
<evidence type="ECO:0008006" key="4">
    <source>
        <dbReference type="Google" id="ProtNLM"/>
    </source>
</evidence>
<organism evidence="2 3">
    <name type="scientific">Nocardioides anomalus</name>
    <dbReference type="NCBI Taxonomy" id="2712223"/>
    <lineage>
        <taxon>Bacteria</taxon>
        <taxon>Bacillati</taxon>
        <taxon>Actinomycetota</taxon>
        <taxon>Actinomycetes</taxon>
        <taxon>Propionibacteriales</taxon>
        <taxon>Nocardioidaceae</taxon>
        <taxon>Nocardioides</taxon>
    </lineage>
</organism>
<accession>A0A6G6WK26</accession>
<keyword evidence="3" id="KW-1185">Reference proteome</keyword>